<dbReference type="SUPFAM" id="SSF54373">
    <property type="entry name" value="FAD-linked reductases, C-terminal domain"/>
    <property type="match status" value="1"/>
</dbReference>
<dbReference type="GO" id="GO:0016614">
    <property type="term" value="F:oxidoreductase activity, acting on CH-OH group of donors"/>
    <property type="evidence" value="ECO:0007669"/>
    <property type="project" value="InterPro"/>
</dbReference>
<comment type="similarity">
    <text evidence="1">Belongs to the GMC oxidoreductase family.</text>
</comment>
<evidence type="ECO:0000259" key="5">
    <source>
        <dbReference type="PROSITE" id="PS00624"/>
    </source>
</evidence>
<keyword evidence="4" id="KW-0732">Signal</keyword>
<feature type="binding site" evidence="3">
    <location>
        <position position="276"/>
    </location>
    <ligand>
        <name>FAD</name>
        <dbReference type="ChEBI" id="CHEBI:57692"/>
    </ligand>
</feature>
<evidence type="ECO:0000256" key="4">
    <source>
        <dbReference type="SAM" id="SignalP"/>
    </source>
</evidence>
<accession>A0A8K0LDZ0</accession>
<sequence length="618" mass="67968">MRTSPLLLAAYALIPHVTARPGVNPPFHRRRIPSYSAFPHDRGPQPDITDRPDYVVIGGGPAGFVVAEQLSANPNVTVVLLEAGPENAGVEDIDVPILAPYLLRTVHAFNYTSQPEPFLNGIAPVLDQGRGFGGGSAINYMGHCRGAASVFDEWAELSGDEGLRFENLLSSFLATSYYNEEPIDFDPHLNLSAYGNGPLELVVRNDDVNAEQRFIDAFSTSLSLPWTDLNDGTGLGVATATLGIRASNRTRIHAGQAFGWLMGSRPNVALLHDAQVTHIGFRHRRARTVTYTNPNDPAQTRTLRPKEVILAAGAISSPKLLMLSGVGPAWHLREKHIPVVLDVPELGRNLRDHHFAFLEYEVTNEVETLWRYEREAEFAAEINAEYYARVPAQGPVGEPNGAAFAVVRAPDEVFAGLNSTFHVDLPADRGQLLMQVGTVAFRPGDNYTNVVSPFVAVVQPEESGYVLLNTSDWKDDPLIYSNYWGSEGDKRAIKWGWERLRSVFDESEALKPILVRELWPGKNVTRDDDVWDVIKQGASSFHHPIGTNSLGKVVEGNTFRVKGLKGIRVVDSSTFPYSTGCHPMNVVYAYAHHAAQKIKEQDVGIIGRRRHGSVHGKG</sequence>
<dbReference type="GO" id="GO:0050660">
    <property type="term" value="F:flavin adenine dinucleotide binding"/>
    <property type="evidence" value="ECO:0007669"/>
    <property type="project" value="InterPro"/>
</dbReference>
<evidence type="ECO:0000256" key="2">
    <source>
        <dbReference type="PIRSR" id="PIRSR000137-1"/>
    </source>
</evidence>
<evidence type="ECO:0000313" key="7">
    <source>
        <dbReference type="Proteomes" id="UP000809789"/>
    </source>
</evidence>
<dbReference type="AlphaFoldDB" id="A0A8K0LDZ0"/>
<name>A0A8K0LDZ0_9PEZI</name>
<feature type="signal peptide" evidence="4">
    <location>
        <begin position="1"/>
        <end position="19"/>
    </location>
</feature>
<dbReference type="PROSITE" id="PS00624">
    <property type="entry name" value="GMC_OXRED_2"/>
    <property type="match status" value="1"/>
</dbReference>
<dbReference type="InterPro" id="IPR007867">
    <property type="entry name" value="GMC_OxRtase_C"/>
</dbReference>
<gene>
    <name evidence="6" type="ORF">KVT40_002077</name>
</gene>
<reference evidence="6" key="1">
    <citation type="submission" date="2021-07" db="EMBL/GenBank/DDBJ databases">
        <title>Elsinoe batatas strain:CRI-CJ2 Genome sequencing and assembly.</title>
        <authorList>
            <person name="Huang L."/>
        </authorList>
    </citation>
    <scope>NUCLEOTIDE SEQUENCE</scope>
    <source>
        <strain evidence="6">CRI-CJ2</strain>
    </source>
</reference>
<keyword evidence="3" id="KW-0285">Flavoprotein</keyword>
<feature type="active site" description="Proton donor" evidence="2">
    <location>
        <position position="543"/>
    </location>
</feature>
<dbReference type="InterPro" id="IPR036188">
    <property type="entry name" value="FAD/NAD-bd_sf"/>
</dbReference>
<dbReference type="InterPro" id="IPR012132">
    <property type="entry name" value="GMC_OxRdtase"/>
</dbReference>
<organism evidence="6 7">
    <name type="scientific">Elsinoe batatas</name>
    <dbReference type="NCBI Taxonomy" id="2601811"/>
    <lineage>
        <taxon>Eukaryota</taxon>
        <taxon>Fungi</taxon>
        <taxon>Dikarya</taxon>
        <taxon>Ascomycota</taxon>
        <taxon>Pezizomycotina</taxon>
        <taxon>Dothideomycetes</taxon>
        <taxon>Dothideomycetidae</taxon>
        <taxon>Myriangiales</taxon>
        <taxon>Elsinoaceae</taxon>
        <taxon>Elsinoe</taxon>
    </lineage>
</organism>
<keyword evidence="7" id="KW-1185">Reference proteome</keyword>
<dbReference type="Proteomes" id="UP000809789">
    <property type="component" value="Unassembled WGS sequence"/>
</dbReference>
<dbReference type="Pfam" id="PF05199">
    <property type="entry name" value="GMC_oxred_C"/>
    <property type="match status" value="1"/>
</dbReference>
<keyword evidence="3" id="KW-0274">FAD</keyword>
<evidence type="ECO:0000313" key="6">
    <source>
        <dbReference type="EMBL" id="KAG8630458.1"/>
    </source>
</evidence>
<feature type="active site" description="Proton acceptor" evidence="2">
    <location>
        <position position="582"/>
    </location>
</feature>
<dbReference type="PIRSF" id="PIRSF000137">
    <property type="entry name" value="Alcohol_oxidase"/>
    <property type="match status" value="1"/>
</dbReference>
<dbReference type="EMBL" id="JAESVG020000002">
    <property type="protein sequence ID" value="KAG8630458.1"/>
    <property type="molecule type" value="Genomic_DNA"/>
</dbReference>
<comment type="caution">
    <text evidence="6">The sequence shown here is derived from an EMBL/GenBank/DDBJ whole genome shotgun (WGS) entry which is preliminary data.</text>
</comment>
<dbReference type="Gene3D" id="3.30.560.10">
    <property type="entry name" value="Glucose Oxidase, domain 3"/>
    <property type="match status" value="1"/>
</dbReference>
<feature type="chain" id="PRO_5035477234" description="Glucose-methanol-choline oxidoreductase N-terminal domain-containing protein" evidence="4">
    <location>
        <begin position="20"/>
        <end position="618"/>
    </location>
</feature>
<dbReference type="Pfam" id="PF00732">
    <property type="entry name" value="GMC_oxred_N"/>
    <property type="match status" value="1"/>
</dbReference>
<comment type="cofactor">
    <cofactor evidence="3">
        <name>FAD</name>
        <dbReference type="ChEBI" id="CHEBI:57692"/>
    </cofactor>
</comment>
<feature type="domain" description="Glucose-methanol-choline oxidoreductase N-terminal" evidence="5">
    <location>
        <begin position="313"/>
        <end position="327"/>
    </location>
</feature>
<dbReference type="PANTHER" id="PTHR11552">
    <property type="entry name" value="GLUCOSE-METHANOL-CHOLINE GMC OXIDOREDUCTASE"/>
    <property type="match status" value="1"/>
</dbReference>
<evidence type="ECO:0000256" key="1">
    <source>
        <dbReference type="ARBA" id="ARBA00010790"/>
    </source>
</evidence>
<dbReference type="PANTHER" id="PTHR11552:SF111">
    <property type="entry name" value="GLUCOSE-METHANOL-CHOLINE OXIDOREDUCTASE N-TERMINAL DOMAIN-CONTAINING PROTEIN"/>
    <property type="match status" value="1"/>
</dbReference>
<dbReference type="Gene3D" id="3.50.50.60">
    <property type="entry name" value="FAD/NAD(P)-binding domain"/>
    <property type="match status" value="1"/>
</dbReference>
<dbReference type="SUPFAM" id="SSF51905">
    <property type="entry name" value="FAD/NAD(P)-binding domain"/>
    <property type="match status" value="1"/>
</dbReference>
<dbReference type="InterPro" id="IPR000172">
    <property type="entry name" value="GMC_OxRdtase_N"/>
</dbReference>
<evidence type="ECO:0000256" key="3">
    <source>
        <dbReference type="PIRSR" id="PIRSR000137-2"/>
    </source>
</evidence>
<dbReference type="OrthoDB" id="269227at2759"/>
<proteinExistence type="inferred from homology"/>
<protein>
    <recommendedName>
        <fullName evidence="5">Glucose-methanol-choline oxidoreductase N-terminal domain-containing protein</fullName>
    </recommendedName>
</protein>